<dbReference type="SUPFAM" id="SSF81593">
    <property type="entry name" value="Nucleotidyltransferase substrate binding subunit/domain"/>
    <property type="match status" value="2"/>
</dbReference>
<evidence type="ECO:0000256" key="2">
    <source>
        <dbReference type="ARBA" id="ARBA00022695"/>
    </source>
</evidence>
<dbReference type="NCBIfam" id="NF010706">
    <property type="entry name" value="PRK14108.1"/>
    <property type="match status" value="1"/>
</dbReference>
<evidence type="ECO:0000259" key="8">
    <source>
        <dbReference type="Pfam" id="PF03710"/>
    </source>
</evidence>
<feature type="domain" description="PII-uridylyltransferase/Glutamine-synthetase adenylyltransferase" evidence="9">
    <location>
        <begin position="851"/>
        <end position="984"/>
    </location>
</feature>
<dbReference type="Gene3D" id="1.20.120.1510">
    <property type="match status" value="1"/>
</dbReference>
<protein>
    <recommendedName>
        <fullName evidence="7">Bifunctional glutamine synthetase adenylyltransferase/adenylyl-removing enzyme</fullName>
    </recommendedName>
    <alternativeName>
        <fullName evidence="7">ATP:glutamine synthetase adenylyltransferase</fullName>
    </alternativeName>
    <alternativeName>
        <fullName evidence="7">ATase</fullName>
    </alternativeName>
    <domain>
        <recommendedName>
            <fullName evidence="7">Glutamine synthetase adenylyl-L-tyrosine phosphorylase</fullName>
            <ecNumber evidence="7">2.7.7.89</ecNumber>
        </recommendedName>
        <alternativeName>
            <fullName evidence="7">Adenylyl removase</fullName>
            <shortName evidence="7">AR</shortName>
            <shortName evidence="7">AT-N</shortName>
        </alternativeName>
    </domain>
    <domain>
        <recommendedName>
            <fullName evidence="7">Glutamine synthetase adenylyl transferase</fullName>
            <ecNumber evidence="7">2.7.7.42</ecNumber>
        </recommendedName>
        <alternativeName>
            <fullName evidence="7">Adenylyl transferase</fullName>
            <shortName evidence="7">AT</shortName>
            <shortName evidence="7">AT-C</shortName>
        </alternativeName>
    </domain>
</protein>
<sequence length="990" mass="109348">MIFSAITADLDNTALAARFGAGPRLYDPVLAAERWAGWLADLAPEQADAIAALGNAFPDLQIALQSIAEASPYLFDLIRGDPVRLLRVLRGAPEQRLAKLLEDAETFVAAASAEDEVMAALRRLKAEAALLIALCDIGGIWPVMQVTQALTDLAGRSVQMALRFLLRQEAGRGRIVPPNPDCPEQGSGLIVLAMGKMGAGELNYSSDIDLIVFYELDAPTLAPDIEPQPFFVRVTQGLSRILQQRRGDGYVFRVDLRLRPDPASTPVALSTVSALDYYEREGRTWERAAMIKARPCAGDLVAGDALLSEIAPFVWRKHLDFAALSDVHDMKRQMQTYRGQTEIAVEGHNVKVGRGGIREIEFFAQTQQLIAGGRHPELRVRPTLEALEILAARNWITLQARDELTEAYLFLRKVEHRVQMIADEQTHALPDTVEAIEQFSRFLGYDSRDSFARDLLGYLERVQGHYAKLFEGDPTGTAKLPPVDYGAGPEDTRLLDHLLSLGYKKPLMIATTLQQWMTGGYRVLKVETTQRAFREFVPALIEELARAEQPDDAVNAFDRLLQALHRGGRLISLLSQNRELLTLVALVLGAAPRLGDMLARQPQILDGLIDPRFFGAMPDQAELSARLAVTLADAGSYEEFLDRLRLFGQESLFLIGTRILSGTVPTQQAAVAFADVAEGIVGTVHGLVSEQFASTYGRVKGQQTAILAMGKLGSREMTASSDLDLILIYDFDDDQPDSDGERSLHGAQYFARFTQRLISAFTTRTNYGVLYDVDMRLRPSGRAGPVASRLDAFAAYQEQEAWTWEHLALTRARVISAPPEFRSRIEQVIRAVLTRQRDAAIIANDVAEMRRAIAQEKGEDDVWDLKYAAGGMVDIDFIAQYLQLVHAHEAPDILHVNTLSALDNATRLGLLAQADAEVLRPAARLYQNLTQILRLCVSEKFNPDTAGDDLLRVMVRAGDAPDFSSLQARVKETQSDVRAIFSRLIGGEDA</sequence>
<feature type="domain" description="Glutamate-ammonia ligase adenylyltransferase repeated" evidence="8">
    <location>
        <begin position="64"/>
        <end position="300"/>
    </location>
</feature>
<dbReference type="Pfam" id="PF03710">
    <property type="entry name" value="GlnE"/>
    <property type="match status" value="2"/>
</dbReference>
<keyword evidence="11" id="KW-1185">Reference proteome</keyword>
<evidence type="ECO:0000256" key="4">
    <source>
        <dbReference type="ARBA" id="ARBA00022840"/>
    </source>
</evidence>
<dbReference type="GO" id="GO:0008882">
    <property type="term" value="F:[glutamate-ammonia-ligase] adenylyltransferase activity"/>
    <property type="evidence" value="ECO:0007669"/>
    <property type="project" value="UniProtKB-UniRule"/>
</dbReference>
<evidence type="ECO:0000256" key="5">
    <source>
        <dbReference type="ARBA" id="ARBA00022842"/>
    </source>
</evidence>
<comment type="function">
    <text evidence="7">Involved in the regulation of glutamine synthetase GlnA, a key enzyme in the process to assimilate ammonia. When cellular nitrogen levels are high, the C-terminal adenylyl transferase (AT) inactivates GlnA by covalent transfer of an adenylyl group from ATP to specific tyrosine residue of GlnA, thus reducing its activity. Conversely, when nitrogen levels are low, the N-terminal adenylyl removase (AR) activates GlnA by removing the adenylyl group by phosphorolysis, increasing its activity. The regulatory region of GlnE binds the signal transduction protein PII (GlnB) which indicates the nitrogen status of the cell.</text>
</comment>
<feature type="region of interest" description="Adenylyl removase" evidence="7">
    <location>
        <begin position="1"/>
        <end position="475"/>
    </location>
</feature>
<dbReference type="AlphaFoldDB" id="A0AAF0BQ49"/>
<comment type="catalytic activity">
    <reaction evidence="7">
        <text>[glutamine synthetase]-L-tyrosine + ATP = [glutamine synthetase]-O(4)-(5'-adenylyl)-L-tyrosine + diphosphate</text>
        <dbReference type="Rhea" id="RHEA:18589"/>
        <dbReference type="Rhea" id="RHEA-COMP:10660"/>
        <dbReference type="Rhea" id="RHEA-COMP:10661"/>
        <dbReference type="ChEBI" id="CHEBI:30616"/>
        <dbReference type="ChEBI" id="CHEBI:33019"/>
        <dbReference type="ChEBI" id="CHEBI:46858"/>
        <dbReference type="ChEBI" id="CHEBI:83624"/>
        <dbReference type="EC" id="2.7.7.42"/>
    </reaction>
</comment>
<feature type="region of interest" description="Adenylyl transferase" evidence="7">
    <location>
        <begin position="484"/>
        <end position="990"/>
    </location>
</feature>
<dbReference type="SUPFAM" id="SSF81301">
    <property type="entry name" value="Nucleotidyltransferase"/>
    <property type="match status" value="2"/>
</dbReference>
<evidence type="ECO:0000313" key="10">
    <source>
        <dbReference type="EMBL" id="WCL92082.1"/>
    </source>
</evidence>
<dbReference type="Pfam" id="PF08335">
    <property type="entry name" value="GlnD_UR_UTase"/>
    <property type="match status" value="2"/>
</dbReference>
<feature type="domain" description="Glutamate-ammonia ligase adenylyltransferase repeated" evidence="8">
    <location>
        <begin position="584"/>
        <end position="826"/>
    </location>
</feature>
<dbReference type="GO" id="GO:0000287">
    <property type="term" value="F:magnesium ion binding"/>
    <property type="evidence" value="ECO:0007669"/>
    <property type="project" value="UniProtKB-UniRule"/>
</dbReference>
<comment type="cofactor">
    <cofactor evidence="7">
        <name>Mg(2+)</name>
        <dbReference type="ChEBI" id="CHEBI:18420"/>
    </cofactor>
</comment>
<dbReference type="NCBIfam" id="NF008292">
    <property type="entry name" value="PRK11072.1"/>
    <property type="match status" value="1"/>
</dbReference>
<dbReference type="PANTHER" id="PTHR30621">
    <property type="entry name" value="GLUTAMINE SYNTHETASE ADENYLYLTRANSFERASE"/>
    <property type="match status" value="1"/>
</dbReference>
<dbReference type="InterPro" id="IPR013546">
    <property type="entry name" value="PII_UdlTrfase/GS_AdlTrfase"/>
</dbReference>
<evidence type="ECO:0000256" key="7">
    <source>
        <dbReference type="HAMAP-Rule" id="MF_00802"/>
    </source>
</evidence>
<evidence type="ECO:0000259" key="9">
    <source>
        <dbReference type="Pfam" id="PF08335"/>
    </source>
</evidence>
<keyword evidence="1 7" id="KW-0808">Transferase</keyword>
<dbReference type="GO" id="GO:0047388">
    <property type="term" value="F:[glutamine synthetase]-adenylyl-L-tyrosine phosphorylase activity"/>
    <property type="evidence" value="ECO:0007669"/>
    <property type="project" value="UniProtKB-EC"/>
</dbReference>
<dbReference type="InterPro" id="IPR043519">
    <property type="entry name" value="NT_sf"/>
</dbReference>
<dbReference type="Gene3D" id="1.20.120.330">
    <property type="entry name" value="Nucleotidyltransferases domain 2"/>
    <property type="match status" value="2"/>
</dbReference>
<dbReference type="InterPro" id="IPR023057">
    <property type="entry name" value="GlnE"/>
</dbReference>
<dbReference type="HAMAP" id="MF_00802">
    <property type="entry name" value="GlnE"/>
    <property type="match status" value="1"/>
</dbReference>
<dbReference type="EC" id="2.7.7.89" evidence="7"/>
<comment type="catalytic activity">
    <reaction evidence="7">
        <text>[glutamine synthetase]-O(4)-(5'-adenylyl)-L-tyrosine + phosphate = [glutamine synthetase]-L-tyrosine + ADP</text>
        <dbReference type="Rhea" id="RHEA:43716"/>
        <dbReference type="Rhea" id="RHEA-COMP:10660"/>
        <dbReference type="Rhea" id="RHEA-COMP:10661"/>
        <dbReference type="ChEBI" id="CHEBI:43474"/>
        <dbReference type="ChEBI" id="CHEBI:46858"/>
        <dbReference type="ChEBI" id="CHEBI:83624"/>
        <dbReference type="ChEBI" id="CHEBI:456216"/>
        <dbReference type="EC" id="2.7.7.89"/>
    </reaction>
</comment>
<dbReference type="EMBL" id="CP116810">
    <property type="protein sequence ID" value="WCL92082.1"/>
    <property type="molecule type" value="Genomic_DNA"/>
</dbReference>
<accession>A0AAF0BQ49</accession>
<gene>
    <name evidence="7" type="primary">glnE</name>
    <name evidence="10" type="ORF">TX73_009965</name>
</gene>
<dbReference type="RefSeq" id="WP_011157488.1">
    <property type="nucleotide sequence ID" value="NZ_CP116810.1"/>
</dbReference>
<dbReference type="SMR" id="A0AAF0BQ49"/>
<dbReference type="Gene3D" id="3.30.460.10">
    <property type="entry name" value="Beta Polymerase, domain 2"/>
    <property type="match status" value="2"/>
</dbReference>
<dbReference type="GeneID" id="66892976"/>
<keyword evidence="5 7" id="KW-0460">Magnesium</keyword>
<evidence type="ECO:0000313" key="11">
    <source>
        <dbReference type="Proteomes" id="UP000001426"/>
    </source>
</evidence>
<dbReference type="Proteomes" id="UP000001426">
    <property type="component" value="Chromosome"/>
</dbReference>
<evidence type="ECO:0000256" key="6">
    <source>
        <dbReference type="ARBA" id="ARBA00023268"/>
    </source>
</evidence>
<dbReference type="CDD" id="cd05401">
    <property type="entry name" value="NT_GlnE_GlnD_like"/>
    <property type="match status" value="2"/>
</dbReference>
<dbReference type="KEGG" id="rpa:TX73_009965"/>
<evidence type="ECO:0000256" key="1">
    <source>
        <dbReference type="ARBA" id="ARBA00022679"/>
    </source>
</evidence>
<dbReference type="GO" id="GO:0000820">
    <property type="term" value="P:regulation of glutamine family amino acid metabolic process"/>
    <property type="evidence" value="ECO:0007669"/>
    <property type="project" value="UniProtKB-UniRule"/>
</dbReference>
<dbReference type="FunFam" id="3.30.460.10:FF:000081">
    <property type="entry name" value="Bifunctional glutamine synthetase adenylyltransferase/adenylyl-removing enzyme"/>
    <property type="match status" value="1"/>
</dbReference>
<feature type="domain" description="PII-uridylyltransferase/Glutamine-synthetase adenylyltransferase" evidence="9">
    <location>
        <begin position="338"/>
        <end position="470"/>
    </location>
</feature>
<keyword evidence="6 7" id="KW-0511">Multifunctional enzyme</keyword>
<proteinExistence type="inferred from homology"/>
<organism evidence="10 11">
    <name type="scientific">Rhodopseudomonas palustris (strain ATCC BAA-98 / CGA009)</name>
    <dbReference type="NCBI Taxonomy" id="258594"/>
    <lineage>
        <taxon>Bacteria</taxon>
        <taxon>Pseudomonadati</taxon>
        <taxon>Pseudomonadota</taxon>
        <taxon>Alphaproteobacteria</taxon>
        <taxon>Hyphomicrobiales</taxon>
        <taxon>Nitrobacteraceae</taxon>
        <taxon>Rhodopseudomonas</taxon>
    </lineage>
</organism>
<keyword evidence="3 7" id="KW-0547">Nucleotide-binding</keyword>
<evidence type="ECO:0000256" key="3">
    <source>
        <dbReference type="ARBA" id="ARBA00022741"/>
    </source>
</evidence>
<name>A0AAF0BQ49_RHOPA</name>
<dbReference type="InterPro" id="IPR005190">
    <property type="entry name" value="GlnE_rpt_dom"/>
</dbReference>
<dbReference type="GO" id="GO:0005829">
    <property type="term" value="C:cytosol"/>
    <property type="evidence" value="ECO:0007669"/>
    <property type="project" value="TreeGrafter"/>
</dbReference>
<dbReference type="EC" id="2.7.7.42" evidence="7"/>
<keyword evidence="4 7" id="KW-0067">ATP-binding</keyword>
<keyword evidence="2 7" id="KW-0548">Nucleotidyltransferase</keyword>
<dbReference type="FunFam" id="1.20.120.330:FF:000028">
    <property type="entry name" value="Bifunctional glutamine synthetase adenylyltransferase/adenylyl-removing enzyme"/>
    <property type="match status" value="1"/>
</dbReference>
<dbReference type="PANTHER" id="PTHR30621:SF0">
    <property type="entry name" value="BIFUNCTIONAL GLUTAMINE SYNTHETASE ADENYLYLTRANSFERASE_ADENYLYL-REMOVING ENZYME"/>
    <property type="match status" value="1"/>
</dbReference>
<reference evidence="10 11" key="1">
    <citation type="journal article" date="2004" name="Nat. Biotechnol.">
        <title>Complete genome sequence of the metabolically versatile photosynthetic bacterium Rhodopseudomonas palustris.</title>
        <authorList>
            <person name="Larimer F.W."/>
            <person name="Chain P."/>
            <person name="Hauser L."/>
            <person name="Lamerdin J."/>
            <person name="Malfatti S."/>
            <person name="Do L."/>
            <person name="Land M.L."/>
            <person name="Pelletier D.A."/>
            <person name="Beatty J.T."/>
            <person name="Lang A.S."/>
            <person name="Tabita F.R."/>
            <person name="Gibson J.L."/>
            <person name="Hanson T.E."/>
            <person name="Bobst C."/>
            <person name="Torres J.L."/>
            <person name="Peres C."/>
            <person name="Harrison F.H."/>
            <person name="Gibson J."/>
            <person name="Harwood C.S."/>
        </authorList>
    </citation>
    <scope>NUCLEOTIDE SEQUENCE [LARGE SCALE GENOMIC DNA]</scope>
    <source>
        <strain evidence="11">ATCC BAA-98 / CGA009</strain>
    </source>
</reference>
<dbReference type="GO" id="GO:0005524">
    <property type="term" value="F:ATP binding"/>
    <property type="evidence" value="ECO:0007669"/>
    <property type="project" value="UniProtKB-UniRule"/>
</dbReference>
<comment type="similarity">
    <text evidence="7">Belongs to the GlnE family.</text>
</comment>